<name>A0A507AW33_9PEZI</name>
<accession>A0A507AW33</accession>
<dbReference type="RefSeq" id="XP_030993388.1">
    <property type="nucleotide sequence ID" value="XM_031142424.1"/>
</dbReference>
<gene>
    <name evidence="1" type="ORF">E0L32_007656</name>
</gene>
<proteinExistence type="predicted"/>
<comment type="caution">
    <text evidence="1">The sequence shown here is derived from an EMBL/GenBank/DDBJ whole genome shotgun (WGS) entry which is preliminary data.</text>
</comment>
<dbReference type="Proteomes" id="UP000319257">
    <property type="component" value="Unassembled WGS sequence"/>
</dbReference>
<organism evidence="1 2">
    <name type="scientific">Thyridium curvatum</name>
    <dbReference type="NCBI Taxonomy" id="1093900"/>
    <lineage>
        <taxon>Eukaryota</taxon>
        <taxon>Fungi</taxon>
        <taxon>Dikarya</taxon>
        <taxon>Ascomycota</taxon>
        <taxon>Pezizomycotina</taxon>
        <taxon>Sordariomycetes</taxon>
        <taxon>Sordariomycetidae</taxon>
        <taxon>Thyridiales</taxon>
        <taxon>Thyridiaceae</taxon>
        <taxon>Thyridium</taxon>
    </lineage>
</organism>
<dbReference type="AlphaFoldDB" id="A0A507AW33"/>
<dbReference type="InParanoid" id="A0A507AW33"/>
<reference evidence="1 2" key="1">
    <citation type="submission" date="2019-06" db="EMBL/GenBank/DDBJ databases">
        <title>Draft genome sequence of the filamentous fungus Phialemoniopsis curvata isolated from diesel fuel.</title>
        <authorList>
            <person name="Varaljay V.A."/>
            <person name="Lyon W.J."/>
            <person name="Crouch A.L."/>
            <person name="Drake C.E."/>
            <person name="Hollomon J.M."/>
            <person name="Nadeau L.J."/>
            <person name="Nunn H.S."/>
            <person name="Stevenson B.S."/>
            <person name="Bojanowski C.L."/>
            <person name="Crookes-Goodson W.J."/>
        </authorList>
    </citation>
    <scope>NUCLEOTIDE SEQUENCE [LARGE SCALE GENOMIC DNA]</scope>
    <source>
        <strain evidence="1 2">D216</strain>
    </source>
</reference>
<evidence type="ECO:0000313" key="1">
    <source>
        <dbReference type="EMBL" id="TPX11677.1"/>
    </source>
</evidence>
<dbReference type="EMBL" id="SKBQ01000047">
    <property type="protein sequence ID" value="TPX11677.1"/>
    <property type="molecule type" value="Genomic_DNA"/>
</dbReference>
<protein>
    <submittedName>
        <fullName evidence="1">Uncharacterized protein</fullName>
    </submittedName>
</protein>
<sequence length="288" mass="33328">MDQERRSQIEKALRQYRETVYQHNVHLLHVLVETLEALPEQVQNQSRLHTLAREIMWEPLPESVKEPRDILNETVLSSSWLDGVYPGPVDPRREEYFAGLRTRIAETNIAMPELVPADLEYICTLVNAITGAGLPYYNLINGVEFISSLEDHDMEDMMDSVEVQVRDVDGTVPLEELTALTFFWEDWDIAVSFKIGTGEHDSGSYVIYCKNDEAGWKWRYGIRDCDWTSELYDTVEEFLGFYAHFNQWSEEELIEKVLRRSVPQGFSKDEIKGKILSLISSRLSTLTL</sequence>
<keyword evidence="2" id="KW-1185">Reference proteome</keyword>
<evidence type="ECO:0000313" key="2">
    <source>
        <dbReference type="Proteomes" id="UP000319257"/>
    </source>
</evidence>
<dbReference type="GeneID" id="41975103"/>
<dbReference type="OrthoDB" id="5140754at2759"/>